<dbReference type="SUPFAM" id="SSF50978">
    <property type="entry name" value="WD40 repeat-like"/>
    <property type="match status" value="1"/>
</dbReference>
<reference evidence="1 2" key="1">
    <citation type="journal article" date="2022" name="Nat. Ecol. Evol.">
        <title>A masculinizing supergene underlies an exaggerated male reproductive morph in a spider.</title>
        <authorList>
            <person name="Hendrickx F."/>
            <person name="De Corte Z."/>
            <person name="Sonet G."/>
            <person name="Van Belleghem S.M."/>
            <person name="Kostlbacher S."/>
            <person name="Vangestel C."/>
        </authorList>
    </citation>
    <scope>NUCLEOTIDE SEQUENCE [LARGE SCALE GENOMIC DNA]</scope>
    <source>
        <strain evidence="1">W744_W776</strain>
    </source>
</reference>
<dbReference type="Proteomes" id="UP000827092">
    <property type="component" value="Unassembled WGS sequence"/>
</dbReference>
<dbReference type="InterPro" id="IPR001680">
    <property type="entry name" value="WD40_rpt"/>
</dbReference>
<dbReference type="SMART" id="SM00320">
    <property type="entry name" value="WD40"/>
    <property type="match status" value="3"/>
</dbReference>
<organism evidence="1 2">
    <name type="scientific">Oedothorax gibbosus</name>
    <dbReference type="NCBI Taxonomy" id="931172"/>
    <lineage>
        <taxon>Eukaryota</taxon>
        <taxon>Metazoa</taxon>
        <taxon>Ecdysozoa</taxon>
        <taxon>Arthropoda</taxon>
        <taxon>Chelicerata</taxon>
        <taxon>Arachnida</taxon>
        <taxon>Araneae</taxon>
        <taxon>Araneomorphae</taxon>
        <taxon>Entelegynae</taxon>
        <taxon>Araneoidea</taxon>
        <taxon>Linyphiidae</taxon>
        <taxon>Erigoninae</taxon>
        <taxon>Oedothorax</taxon>
    </lineage>
</organism>
<gene>
    <name evidence="1" type="ORF">JTE90_018377</name>
</gene>
<sequence>MSVGKVICHIEDVSSRPLYLISLNEGSPYTSHAPVSYDIFLTASQFDGIKLWDLRTNKHVLSYKEHRCRSFHCGASFTPCGKYIAAGSEDKSVYIYDLRQLSHAHKFSDQQTDVFTSVAFTPKSQMLASSSNGMVYYYGEND</sequence>
<dbReference type="InterPro" id="IPR036322">
    <property type="entry name" value="WD40_repeat_dom_sf"/>
</dbReference>
<evidence type="ECO:0000313" key="1">
    <source>
        <dbReference type="EMBL" id="KAG8182106.1"/>
    </source>
</evidence>
<name>A0AAV6UDJ0_9ARAC</name>
<proteinExistence type="predicted"/>
<dbReference type="InterPro" id="IPR015943">
    <property type="entry name" value="WD40/YVTN_repeat-like_dom_sf"/>
</dbReference>
<dbReference type="PANTHER" id="PTHR44525:SF1">
    <property type="entry name" value="WD REPEAT-CONTAINING PROTEIN 27"/>
    <property type="match status" value="1"/>
</dbReference>
<dbReference type="AlphaFoldDB" id="A0AAV6UDJ0"/>
<accession>A0AAV6UDJ0</accession>
<dbReference type="InterPro" id="IPR042411">
    <property type="entry name" value="WDR27"/>
</dbReference>
<dbReference type="PANTHER" id="PTHR44525">
    <property type="entry name" value="WD REPEAT-CONTAINING PROTEIN 27"/>
    <property type="match status" value="1"/>
</dbReference>
<protein>
    <submittedName>
        <fullName evidence="1">Uncharacterized protein</fullName>
    </submittedName>
</protein>
<keyword evidence="2" id="KW-1185">Reference proteome</keyword>
<dbReference type="EMBL" id="JAFNEN010000480">
    <property type="protein sequence ID" value="KAG8182106.1"/>
    <property type="molecule type" value="Genomic_DNA"/>
</dbReference>
<evidence type="ECO:0000313" key="2">
    <source>
        <dbReference type="Proteomes" id="UP000827092"/>
    </source>
</evidence>
<comment type="caution">
    <text evidence="1">The sequence shown here is derived from an EMBL/GenBank/DDBJ whole genome shotgun (WGS) entry which is preliminary data.</text>
</comment>
<dbReference type="Pfam" id="PF00400">
    <property type="entry name" value="WD40"/>
    <property type="match status" value="2"/>
</dbReference>
<dbReference type="Gene3D" id="2.130.10.10">
    <property type="entry name" value="YVTN repeat-like/Quinoprotein amine dehydrogenase"/>
    <property type="match status" value="1"/>
</dbReference>